<dbReference type="AlphaFoldDB" id="A0A9P4S333"/>
<proteinExistence type="predicted"/>
<dbReference type="Proteomes" id="UP000799429">
    <property type="component" value="Unassembled WGS sequence"/>
</dbReference>
<evidence type="ECO:0000313" key="2">
    <source>
        <dbReference type="Proteomes" id="UP000799429"/>
    </source>
</evidence>
<sequence length="105" mass="12301">MDFITTKSSSSDVRLATRFDMITWRKFLFITKAEADLLVLNEEPYWDSDRAQALSGIKSWKDVPRRQQQLLLDRVNEGLTKEGVPQINDRVIHWRMSKVKFKTTG</sequence>
<gene>
    <name evidence="1" type="ORF">M501DRAFT_1001454</name>
</gene>
<name>A0A9P4S333_9PEZI</name>
<comment type="caution">
    <text evidence="1">The sequence shown here is derived from an EMBL/GenBank/DDBJ whole genome shotgun (WGS) entry which is preliminary data.</text>
</comment>
<dbReference type="OrthoDB" id="3937045at2759"/>
<dbReference type="EMBL" id="MU006126">
    <property type="protein sequence ID" value="KAF2834183.1"/>
    <property type="molecule type" value="Genomic_DNA"/>
</dbReference>
<protein>
    <submittedName>
        <fullName evidence="1">Uncharacterized protein</fullName>
    </submittedName>
</protein>
<reference evidence="1" key="1">
    <citation type="journal article" date="2020" name="Stud. Mycol.">
        <title>101 Dothideomycetes genomes: a test case for predicting lifestyles and emergence of pathogens.</title>
        <authorList>
            <person name="Haridas S."/>
            <person name="Albert R."/>
            <person name="Binder M."/>
            <person name="Bloem J."/>
            <person name="Labutti K."/>
            <person name="Salamov A."/>
            <person name="Andreopoulos B."/>
            <person name="Baker S."/>
            <person name="Barry K."/>
            <person name="Bills G."/>
            <person name="Bluhm B."/>
            <person name="Cannon C."/>
            <person name="Castanera R."/>
            <person name="Culley D."/>
            <person name="Daum C."/>
            <person name="Ezra D."/>
            <person name="Gonzalez J."/>
            <person name="Henrissat B."/>
            <person name="Kuo A."/>
            <person name="Liang C."/>
            <person name="Lipzen A."/>
            <person name="Lutzoni F."/>
            <person name="Magnuson J."/>
            <person name="Mondo S."/>
            <person name="Nolan M."/>
            <person name="Ohm R."/>
            <person name="Pangilinan J."/>
            <person name="Park H.-J."/>
            <person name="Ramirez L."/>
            <person name="Alfaro M."/>
            <person name="Sun H."/>
            <person name="Tritt A."/>
            <person name="Yoshinaga Y."/>
            <person name="Zwiers L.-H."/>
            <person name="Turgeon B."/>
            <person name="Goodwin S."/>
            <person name="Spatafora J."/>
            <person name="Crous P."/>
            <person name="Grigoriev I."/>
        </authorList>
    </citation>
    <scope>NUCLEOTIDE SEQUENCE</scope>
    <source>
        <strain evidence="1">CBS 101060</strain>
    </source>
</reference>
<keyword evidence="2" id="KW-1185">Reference proteome</keyword>
<evidence type="ECO:0000313" key="1">
    <source>
        <dbReference type="EMBL" id="KAF2834183.1"/>
    </source>
</evidence>
<accession>A0A9P4S333</accession>
<organism evidence="1 2">
    <name type="scientific">Patellaria atrata CBS 101060</name>
    <dbReference type="NCBI Taxonomy" id="1346257"/>
    <lineage>
        <taxon>Eukaryota</taxon>
        <taxon>Fungi</taxon>
        <taxon>Dikarya</taxon>
        <taxon>Ascomycota</taxon>
        <taxon>Pezizomycotina</taxon>
        <taxon>Dothideomycetes</taxon>
        <taxon>Dothideomycetes incertae sedis</taxon>
        <taxon>Patellariales</taxon>
        <taxon>Patellariaceae</taxon>
        <taxon>Patellaria</taxon>
    </lineage>
</organism>